<dbReference type="PRINTS" id="PR00260">
    <property type="entry name" value="CHEMTRNSDUCR"/>
</dbReference>
<evidence type="ECO:0000256" key="9">
    <source>
        <dbReference type="SAM" id="Phobius"/>
    </source>
</evidence>
<dbReference type="InterPro" id="IPR004089">
    <property type="entry name" value="MCPsignal_dom"/>
</dbReference>
<evidence type="ECO:0000259" key="11">
    <source>
        <dbReference type="PROSITE" id="PS50885"/>
    </source>
</evidence>
<dbReference type="PANTHER" id="PTHR32089:SF112">
    <property type="entry name" value="LYSOZYME-LIKE PROTEIN-RELATED"/>
    <property type="match status" value="1"/>
</dbReference>
<organism evidence="12 13">
    <name type="scientific">Marinicrinis sediminis</name>
    <dbReference type="NCBI Taxonomy" id="1652465"/>
    <lineage>
        <taxon>Bacteria</taxon>
        <taxon>Bacillati</taxon>
        <taxon>Bacillota</taxon>
        <taxon>Bacilli</taxon>
        <taxon>Bacillales</taxon>
        <taxon>Paenibacillaceae</taxon>
    </lineage>
</organism>
<dbReference type="InterPro" id="IPR003660">
    <property type="entry name" value="HAMP_dom"/>
</dbReference>
<keyword evidence="2" id="KW-1003">Cell membrane</keyword>
<keyword evidence="13" id="KW-1185">Reference proteome</keyword>
<feature type="region of interest" description="Disordered" evidence="8">
    <location>
        <begin position="539"/>
        <end position="560"/>
    </location>
</feature>
<protein>
    <submittedName>
        <fullName evidence="12">Methyl-accepting chemotaxis protein</fullName>
    </submittedName>
</protein>
<feature type="transmembrane region" description="Helical" evidence="9">
    <location>
        <begin position="26"/>
        <end position="52"/>
    </location>
</feature>
<evidence type="ECO:0000313" key="12">
    <source>
        <dbReference type="EMBL" id="MFD2670766.1"/>
    </source>
</evidence>
<comment type="subcellular location">
    <subcellularLocation>
        <location evidence="1">Cell membrane</location>
    </subcellularLocation>
</comment>
<dbReference type="Pfam" id="PF00015">
    <property type="entry name" value="MCPsignal"/>
    <property type="match status" value="1"/>
</dbReference>
<proteinExistence type="inferred from homology"/>
<keyword evidence="9" id="KW-0812">Transmembrane</keyword>
<dbReference type="InterPro" id="IPR024478">
    <property type="entry name" value="HlyB_4HB_MCP"/>
</dbReference>
<comment type="caution">
    <text evidence="12">The sequence shown here is derived from an EMBL/GenBank/DDBJ whole genome shotgun (WGS) entry which is preliminary data.</text>
</comment>
<evidence type="ECO:0000259" key="10">
    <source>
        <dbReference type="PROSITE" id="PS50111"/>
    </source>
</evidence>
<dbReference type="CDD" id="cd06225">
    <property type="entry name" value="HAMP"/>
    <property type="match status" value="1"/>
</dbReference>
<gene>
    <name evidence="12" type="ORF">ACFSUC_03970</name>
</gene>
<evidence type="ECO:0000256" key="6">
    <source>
        <dbReference type="PROSITE-ProRule" id="PRU00284"/>
    </source>
</evidence>
<dbReference type="SUPFAM" id="SSF58104">
    <property type="entry name" value="Methyl-accepting chemotaxis protein (MCP) signaling domain"/>
    <property type="match status" value="1"/>
</dbReference>
<dbReference type="EMBL" id="JBHUMM010000006">
    <property type="protein sequence ID" value="MFD2670766.1"/>
    <property type="molecule type" value="Genomic_DNA"/>
</dbReference>
<evidence type="ECO:0000256" key="3">
    <source>
        <dbReference type="ARBA" id="ARBA00023136"/>
    </source>
</evidence>
<evidence type="ECO:0000256" key="1">
    <source>
        <dbReference type="ARBA" id="ARBA00004236"/>
    </source>
</evidence>
<comment type="similarity">
    <text evidence="5">Belongs to the methyl-accepting chemotaxis (MCP) protein family.</text>
</comment>
<reference evidence="13" key="1">
    <citation type="journal article" date="2019" name="Int. J. Syst. Evol. Microbiol.">
        <title>The Global Catalogue of Microorganisms (GCM) 10K type strain sequencing project: providing services to taxonomists for standard genome sequencing and annotation.</title>
        <authorList>
            <consortium name="The Broad Institute Genomics Platform"/>
            <consortium name="The Broad Institute Genome Sequencing Center for Infectious Disease"/>
            <person name="Wu L."/>
            <person name="Ma J."/>
        </authorList>
    </citation>
    <scope>NUCLEOTIDE SEQUENCE [LARGE SCALE GENOMIC DNA]</scope>
    <source>
        <strain evidence="13">KCTC 33676</strain>
    </source>
</reference>
<keyword evidence="3 9" id="KW-0472">Membrane</keyword>
<evidence type="ECO:0000256" key="8">
    <source>
        <dbReference type="SAM" id="MobiDB-lite"/>
    </source>
</evidence>
<feature type="transmembrane region" description="Helical" evidence="9">
    <location>
        <begin position="206"/>
        <end position="229"/>
    </location>
</feature>
<name>A0ABW5R7R7_9BACL</name>
<sequence>MLKTKQKQAEEGIWSQFRKRRGSRSLAAKLSMGFGVLCLFLMLTGGFSLYLLQQGNENTQEITDEWMPSVMKAYQLKLAFAAFMEAERDYLDTQDAQYADVTEVKSQELQQIVEGYVAASQLEEGKKLAQTFQMDFEAFGVNHNNMMELVQQGNVSGARLVFDTTAKRFVADMQDLLNRLITLNEQEAARVSVENEEQARQGMTTIMVVMGVVVIASALLAIWTILSVLRPIRKINHVLADLSEARGDLTRRIDIRTGDEIERMGHLLNQVLGTIEHMVVHVRQTTDDASESANRIEGNCQELSSASEQIAAAIIHLSEKAEHMLERTVVSRSVMQSYSDKLDEVALHARETCGIAGESNRLSRQGNGQIQEVLEQMKRIEQQHTDVQQSFRHFLNVLTDIDDVNRMIQQVSQQTNLLSLNASIEAKRAGEHGKGFEVVAHEIRKLSQQAGHSSKRIVELLAQMKQDMNQLELEFNANEATIEEGSRQMGTLRVTFDQLEHANQQVVELGEQTQSGVLDIQEAAASMLQTIQHIHHLSNEQSASSEEISASAQEQQANTHHIQQLSSELVQQFYQLKERVGQFATQSGKS</sequence>
<evidence type="ECO:0000256" key="2">
    <source>
        <dbReference type="ARBA" id="ARBA00022475"/>
    </source>
</evidence>
<feature type="coiled-coil region" evidence="7">
    <location>
        <begin position="454"/>
        <end position="488"/>
    </location>
</feature>
<feature type="domain" description="HAMP" evidence="11">
    <location>
        <begin position="226"/>
        <end position="280"/>
    </location>
</feature>
<keyword evidence="9" id="KW-1133">Transmembrane helix</keyword>
<keyword evidence="4 6" id="KW-0807">Transducer</keyword>
<dbReference type="SMART" id="SM00304">
    <property type="entry name" value="HAMP"/>
    <property type="match status" value="1"/>
</dbReference>
<dbReference type="PROSITE" id="PS50111">
    <property type="entry name" value="CHEMOTAXIS_TRANSDUC_2"/>
    <property type="match status" value="1"/>
</dbReference>
<evidence type="ECO:0000313" key="13">
    <source>
        <dbReference type="Proteomes" id="UP001597497"/>
    </source>
</evidence>
<dbReference type="PROSITE" id="PS50885">
    <property type="entry name" value="HAMP"/>
    <property type="match status" value="1"/>
</dbReference>
<feature type="compositionally biased region" description="Low complexity" evidence="8">
    <location>
        <begin position="540"/>
        <end position="557"/>
    </location>
</feature>
<evidence type="ECO:0000256" key="4">
    <source>
        <dbReference type="ARBA" id="ARBA00023224"/>
    </source>
</evidence>
<dbReference type="RefSeq" id="WP_379928196.1">
    <property type="nucleotide sequence ID" value="NZ_JBHUMM010000006.1"/>
</dbReference>
<dbReference type="InterPro" id="IPR004090">
    <property type="entry name" value="Chemotax_Me-accpt_rcpt"/>
</dbReference>
<dbReference type="Pfam" id="PF00672">
    <property type="entry name" value="HAMP"/>
    <property type="match status" value="1"/>
</dbReference>
<dbReference type="PANTHER" id="PTHR32089">
    <property type="entry name" value="METHYL-ACCEPTING CHEMOTAXIS PROTEIN MCPB"/>
    <property type="match status" value="1"/>
</dbReference>
<accession>A0ABW5R7R7</accession>
<evidence type="ECO:0000256" key="7">
    <source>
        <dbReference type="SAM" id="Coils"/>
    </source>
</evidence>
<feature type="domain" description="Methyl-accepting transducer" evidence="10">
    <location>
        <begin position="299"/>
        <end position="556"/>
    </location>
</feature>
<dbReference type="Proteomes" id="UP001597497">
    <property type="component" value="Unassembled WGS sequence"/>
</dbReference>
<dbReference type="Pfam" id="PF12729">
    <property type="entry name" value="4HB_MCP_1"/>
    <property type="match status" value="1"/>
</dbReference>
<dbReference type="Gene3D" id="1.10.287.950">
    <property type="entry name" value="Methyl-accepting chemotaxis protein"/>
    <property type="match status" value="1"/>
</dbReference>
<dbReference type="SMART" id="SM00283">
    <property type="entry name" value="MA"/>
    <property type="match status" value="1"/>
</dbReference>
<keyword evidence="7" id="KW-0175">Coiled coil</keyword>
<evidence type="ECO:0000256" key="5">
    <source>
        <dbReference type="ARBA" id="ARBA00029447"/>
    </source>
</evidence>